<reference evidence="1 2" key="1">
    <citation type="submission" date="2024-06" db="EMBL/GenBank/DDBJ databases">
        <title>Genome of Rhodovulum iodosum, a marine photoferrotroph.</title>
        <authorList>
            <person name="Bianchini G."/>
            <person name="Nikeleit V."/>
            <person name="Kappler A."/>
            <person name="Bryce C."/>
            <person name="Sanchez-Baracaldo P."/>
        </authorList>
    </citation>
    <scope>NUCLEOTIDE SEQUENCE [LARGE SCALE GENOMIC DNA]</scope>
    <source>
        <strain evidence="1 2">UT/N1</strain>
    </source>
</reference>
<name>A0ABV3XX04_9RHOB</name>
<keyword evidence="2" id="KW-1185">Reference proteome</keyword>
<accession>A0ABV3XX04</accession>
<sequence>MNLYWIILLAVLVLAEKLLASGRTAGMMTGAVLIA</sequence>
<evidence type="ECO:0000313" key="1">
    <source>
        <dbReference type="EMBL" id="MEX5729892.1"/>
    </source>
</evidence>
<protein>
    <submittedName>
        <fullName evidence="1">Metal-binding membrane protein</fullName>
    </submittedName>
</protein>
<gene>
    <name evidence="1" type="ORF">Ga0609869_003245</name>
</gene>
<comment type="caution">
    <text evidence="1">The sequence shown here is derived from an EMBL/GenBank/DDBJ whole genome shotgun (WGS) entry which is preliminary data.</text>
</comment>
<dbReference type="EMBL" id="JBEHHI010000003">
    <property type="protein sequence ID" value="MEX5729892.1"/>
    <property type="molecule type" value="Genomic_DNA"/>
</dbReference>
<organism evidence="1 2">
    <name type="scientific">Rhodovulum iodosum</name>
    <dbReference type="NCBI Taxonomy" id="68291"/>
    <lineage>
        <taxon>Bacteria</taxon>
        <taxon>Pseudomonadati</taxon>
        <taxon>Pseudomonadota</taxon>
        <taxon>Alphaproteobacteria</taxon>
        <taxon>Rhodobacterales</taxon>
        <taxon>Paracoccaceae</taxon>
        <taxon>Rhodovulum</taxon>
    </lineage>
</organism>
<dbReference type="Proteomes" id="UP001560019">
    <property type="component" value="Unassembled WGS sequence"/>
</dbReference>
<proteinExistence type="predicted"/>
<evidence type="ECO:0000313" key="2">
    <source>
        <dbReference type="Proteomes" id="UP001560019"/>
    </source>
</evidence>